<sequence length="637" mass="71159">MPSQRHKVSGKSNVKQEVEKIKIKAEPIDILPLSEYVDDRVELIKQAFSCLKPKSIKAIAPDFLQNKPIEKIQEQCLNEVLGMSKKRLLSIINATKCPTDTESSSDEEGVERIEAHISLDEISSEDDRPKAKKKTQKNAEKKEAKGSKEKKAEADAGAKPGEVKKEYSVLELLELQARARAIRSQLALEPVTKIEIKESDEEDEIEEQPPQIKPPAPPVQPSIPQPAPVPEKSSESSRLPSTTKPSSSGRTVRIVKSTVAESSNKVRESSRNGVEKDKPVKSNEGSQSTERRIKLKRNWRKKSADGEAGKDNPANFVIEIKNTAVEKVVEERRKVSVDERSPSPDVLPIIPSPETLCISSDTDEEAPNAKEKPGGSPAKKAREETIAPPKEVTPPKEAPVEASKDETLEEGEVLDELEINIQEDEKNLEAVIAEDSKKVQEKDTEKVVEESEKQSAGEKDAENEEVEKEKQTTEKDKQTTDDEKSDDDLNDDCIEIVCTDILDEQQDNTDHKEESDNQNKTEAEEEILDLNDSSDEDNLPLSQLVGEKKSPPKSRNSKIESWNSRWLESSRVSKIMATSRLGNSVRRKIKTKTMRQKEVEENDSNSGGESQQQVRVLESNMEEGSVGQYRELAEKQQ</sequence>
<feature type="compositionally biased region" description="Basic and acidic residues" evidence="1">
    <location>
        <begin position="508"/>
        <end position="522"/>
    </location>
</feature>
<dbReference type="InterPro" id="IPR038991">
    <property type="entry name" value="CAAP1"/>
</dbReference>
<dbReference type="EMBL" id="AJWK01030439">
    <property type="status" value="NOT_ANNOTATED_CDS"/>
    <property type="molecule type" value="Genomic_DNA"/>
</dbReference>
<feature type="compositionally biased region" description="Acidic residues" evidence="1">
    <location>
        <begin position="198"/>
        <end position="207"/>
    </location>
</feature>
<dbReference type="EnsemblMetazoa" id="LLOJ008930-RA">
    <property type="protein sequence ID" value="LLOJ008930-PA"/>
    <property type="gene ID" value="LLOJ008930"/>
</dbReference>
<feature type="compositionally biased region" description="Acidic residues" evidence="1">
    <location>
        <begin position="483"/>
        <end position="494"/>
    </location>
</feature>
<feature type="compositionally biased region" description="Acidic residues" evidence="1">
    <location>
        <begin position="407"/>
        <end position="422"/>
    </location>
</feature>
<feature type="compositionally biased region" description="Basic and acidic residues" evidence="1">
    <location>
        <begin position="423"/>
        <end position="460"/>
    </location>
</feature>
<reference evidence="2" key="1">
    <citation type="submission" date="2020-05" db="UniProtKB">
        <authorList>
            <consortium name="EnsemblMetazoa"/>
        </authorList>
    </citation>
    <scope>IDENTIFICATION</scope>
    <source>
        <strain evidence="2">Jacobina</strain>
    </source>
</reference>
<dbReference type="PANTHER" id="PTHR14740">
    <property type="entry name" value="CASPASE ACTIVITY AND APOPTOSIS INHIBITOR 1"/>
    <property type="match status" value="1"/>
</dbReference>
<feature type="compositionally biased region" description="Pro residues" evidence="1">
    <location>
        <begin position="211"/>
        <end position="229"/>
    </location>
</feature>
<feature type="compositionally biased region" description="Basic and acidic residues" evidence="1">
    <location>
        <begin position="331"/>
        <end position="342"/>
    </location>
</feature>
<dbReference type="VEuPathDB" id="VectorBase:LLONM1_008791"/>
<feature type="region of interest" description="Disordered" evidence="1">
    <location>
        <begin position="582"/>
        <end position="637"/>
    </location>
</feature>
<evidence type="ECO:0000313" key="2">
    <source>
        <dbReference type="EnsemblMetazoa" id="LLOJ008930-PA"/>
    </source>
</evidence>
<dbReference type="VEuPathDB" id="VectorBase:LLOJ008930"/>
<evidence type="ECO:0000313" key="3">
    <source>
        <dbReference type="Proteomes" id="UP000092461"/>
    </source>
</evidence>
<feature type="compositionally biased region" description="Basic residues" evidence="1">
    <location>
        <begin position="585"/>
        <end position="594"/>
    </location>
</feature>
<feature type="region of interest" description="Disordered" evidence="1">
    <location>
        <begin position="115"/>
        <end position="167"/>
    </location>
</feature>
<feature type="compositionally biased region" description="Polar residues" evidence="1">
    <location>
        <begin position="236"/>
        <end position="250"/>
    </location>
</feature>
<feature type="compositionally biased region" description="Basic and acidic residues" evidence="1">
    <location>
        <begin position="264"/>
        <end position="281"/>
    </location>
</feature>
<feature type="compositionally biased region" description="Polar residues" evidence="1">
    <location>
        <begin position="604"/>
        <end position="614"/>
    </location>
</feature>
<feature type="compositionally biased region" description="Basic and acidic residues" evidence="1">
    <location>
        <begin position="467"/>
        <end position="482"/>
    </location>
</feature>
<dbReference type="Pfam" id="PF15335">
    <property type="entry name" value="CAAP1"/>
    <property type="match status" value="1"/>
</dbReference>
<feature type="region of interest" description="Disordered" evidence="1">
    <location>
        <begin position="183"/>
        <end position="316"/>
    </location>
</feature>
<name>A0A1B0CVE5_LUTLO</name>
<dbReference type="GO" id="GO:0042981">
    <property type="term" value="P:regulation of apoptotic process"/>
    <property type="evidence" value="ECO:0007669"/>
    <property type="project" value="InterPro"/>
</dbReference>
<accession>A0A1B0CVE5</accession>
<dbReference type="Proteomes" id="UP000092461">
    <property type="component" value="Unassembled WGS sequence"/>
</dbReference>
<protein>
    <submittedName>
        <fullName evidence="2">Uncharacterized protein</fullName>
    </submittedName>
</protein>
<feature type="compositionally biased region" description="Basic and acidic residues" evidence="1">
    <location>
        <begin position="115"/>
        <end position="129"/>
    </location>
</feature>
<dbReference type="PANTHER" id="PTHR14740:SF3">
    <property type="entry name" value="CASPASE ACTIVITY AND APOPTOSIS INHIBITOR 1"/>
    <property type="match status" value="1"/>
</dbReference>
<proteinExistence type="predicted"/>
<dbReference type="AlphaFoldDB" id="A0A1B0CVE5"/>
<feature type="compositionally biased region" description="Basic and acidic residues" evidence="1">
    <location>
        <begin position="137"/>
        <end position="167"/>
    </location>
</feature>
<organism evidence="2 3">
    <name type="scientific">Lutzomyia longipalpis</name>
    <name type="common">Sand fly</name>
    <dbReference type="NCBI Taxonomy" id="7200"/>
    <lineage>
        <taxon>Eukaryota</taxon>
        <taxon>Metazoa</taxon>
        <taxon>Ecdysozoa</taxon>
        <taxon>Arthropoda</taxon>
        <taxon>Hexapoda</taxon>
        <taxon>Insecta</taxon>
        <taxon>Pterygota</taxon>
        <taxon>Neoptera</taxon>
        <taxon>Endopterygota</taxon>
        <taxon>Diptera</taxon>
        <taxon>Nematocera</taxon>
        <taxon>Psychodoidea</taxon>
        <taxon>Psychodidae</taxon>
        <taxon>Lutzomyia</taxon>
        <taxon>Lutzomyia</taxon>
    </lineage>
</organism>
<evidence type="ECO:0000256" key="1">
    <source>
        <dbReference type="SAM" id="MobiDB-lite"/>
    </source>
</evidence>
<feature type="compositionally biased region" description="Acidic residues" evidence="1">
    <location>
        <begin position="523"/>
        <end position="538"/>
    </location>
</feature>
<feature type="region of interest" description="Disordered" evidence="1">
    <location>
        <begin position="331"/>
        <end position="563"/>
    </location>
</feature>
<keyword evidence="3" id="KW-1185">Reference proteome</keyword>